<dbReference type="EMBL" id="CAJVCH010344748">
    <property type="protein sequence ID" value="CAG7815459.1"/>
    <property type="molecule type" value="Genomic_DNA"/>
</dbReference>
<organism evidence="1 2">
    <name type="scientific">Allacma fusca</name>
    <dbReference type="NCBI Taxonomy" id="39272"/>
    <lineage>
        <taxon>Eukaryota</taxon>
        <taxon>Metazoa</taxon>
        <taxon>Ecdysozoa</taxon>
        <taxon>Arthropoda</taxon>
        <taxon>Hexapoda</taxon>
        <taxon>Collembola</taxon>
        <taxon>Symphypleona</taxon>
        <taxon>Sminthuridae</taxon>
        <taxon>Allacma</taxon>
    </lineage>
</organism>
<gene>
    <name evidence="1" type="ORF">AFUS01_LOCUS26137</name>
</gene>
<dbReference type="AlphaFoldDB" id="A0A8J2PIR8"/>
<reference evidence="1" key="1">
    <citation type="submission" date="2021-06" db="EMBL/GenBank/DDBJ databases">
        <authorList>
            <person name="Hodson N. C."/>
            <person name="Mongue J. A."/>
            <person name="Jaron S. K."/>
        </authorList>
    </citation>
    <scope>NUCLEOTIDE SEQUENCE</scope>
</reference>
<protein>
    <submittedName>
        <fullName evidence="1">Uncharacterized protein</fullName>
    </submittedName>
</protein>
<keyword evidence="2" id="KW-1185">Reference proteome</keyword>
<evidence type="ECO:0000313" key="1">
    <source>
        <dbReference type="EMBL" id="CAG7815459.1"/>
    </source>
</evidence>
<accession>A0A8J2PIR8</accession>
<comment type="caution">
    <text evidence="1">The sequence shown here is derived from an EMBL/GenBank/DDBJ whole genome shotgun (WGS) entry which is preliminary data.</text>
</comment>
<dbReference type="Proteomes" id="UP000708208">
    <property type="component" value="Unassembled WGS sequence"/>
</dbReference>
<proteinExistence type="predicted"/>
<evidence type="ECO:0000313" key="2">
    <source>
        <dbReference type="Proteomes" id="UP000708208"/>
    </source>
</evidence>
<name>A0A8J2PIR8_9HEXA</name>
<sequence>MTIKFQIHTPAWIIYHTGTFTPPENTTLSNTSVTGLYDIEKQQAKGLQLSNDSNDARKFMGSYNHIAFRRPEPANWKRFSSKRLLILLTMDHNYLRISQPNPFLLLKKLPPDM</sequence>